<keyword evidence="11" id="KW-1185">Reference proteome</keyword>
<evidence type="ECO:0000259" key="7">
    <source>
        <dbReference type="Pfam" id="PF01488"/>
    </source>
</evidence>
<dbReference type="OrthoDB" id="9792692at2"/>
<dbReference type="InterPro" id="IPR013708">
    <property type="entry name" value="Shikimate_DH-bd_N"/>
</dbReference>
<comment type="pathway">
    <text evidence="1">Metabolic intermediate biosynthesis; chorismate biosynthesis; chorismate from D-erythrose 4-phosphate and phosphoenolpyruvate: step 4/7.</text>
</comment>
<reference evidence="10 11" key="1">
    <citation type="journal article" date="2010" name="Stand. Genomic Sci.">
        <title>Complete genome sequence of Desulfarculus baarsii type strain (2st14).</title>
        <authorList>
            <person name="Sun H."/>
            <person name="Spring S."/>
            <person name="Lapidus A."/>
            <person name="Davenport K."/>
            <person name="Del Rio T.G."/>
            <person name="Tice H."/>
            <person name="Nolan M."/>
            <person name="Copeland A."/>
            <person name="Cheng J.F."/>
            <person name="Lucas S."/>
            <person name="Tapia R."/>
            <person name="Goodwin L."/>
            <person name="Pitluck S."/>
            <person name="Ivanova N."/>
            <person name="Pagani I."/>
            <person name="Mavromatis K."/>
            <person name="Ovchinnikova G."/>
            <person name="Pati A."/>
            <person name="Chen A."/>
            <person name="Palaniappan K."/>
            <person name="Hauser L."/>
            <person name="Chang Y.J."/>
            <person name="Jeffries C.D."/>
            <person name="Detter J.C."/>
            <person name="Han C."/>
            <person name="Rohde M."/>
            <person name="Brambilla E."/>
            <person name="Goker M."/>
            <person name="Woyke T."/>
            <person name="Bristow J."/>
            <person name="Eisen J.A."/>
            <person name="Markowitz V."/>
            <person name="Hugenholtz P."/>
            <person name="Kyrpides N.C."/>
            <person name="Klenk H.P."/>
            <person name="Land M."/>
        </authorList>
    </citation>
    <scope>NUCLEOTIDE SEQUENCE [LARGE SCALE GENOMIC DNA]</scope>
    <source>
        <strain evidence="11">ATCC 33931 / DSM 2075 / LMG 7858 / VKM B-1802 / 2st14</strain>
    </source>
</reference>
<evidence type="ECO:0000256" key="1">
    <source>
        <dbReference type="ARBA" id="ARBA00004871"/>
    </source>
</evidence>
<dbReference type="Pfam" id="PF18317">
    <property type="entry name" value="SDH_C"/>
    <property type="match status" value="1"/>
</dbReference>
<dbReference type="Gene3D" id="3.40.50.720">
    <property type="entry name" value="NAD(P)-binding Rossmann-like Domain"/>
    <property type="match status" value="1"/>
</dbReference>
<evidence type="ECO:0000313" key="11">
    <source>
        <dbReference type="Proteomes" id="UP000009047"/>
    </source>
</evidence>
<dbReference type="GO" id="GO:0004764">
    <property type="term" value="F:shikimate 3-dehydrogenase (NADP+) activity"/>
    <property type="evidence" value="ECO:0007669"/>
    <property type="project" value="UniProtKB-EC"/>
</dbReference>
<dbReference type="UniPathway" id="UPA00053">
    <property type="reaction ID" value="UER00087"/>
</dbReference>
<feature type="domain" description="SDH C-terminal" evidence="9">
    <location>
        <begin position="242"/>
        <end position="264"/>
    </location>
</feature>
<dbReference type="SUPFAM" id="SSF53223">
    <property type="entry name" value="Aminoacid dehydrogenase-like, N-terminal domain"/>
    <property type="match status" value="1"/>
</dbReference>
<sequence length="276" mass="28873">MSAERFYRLGILGDERARKSLSPRMHGHVLAKHGLQGVYVALPTPPELVGQAVAEARAMDGLNVTVPHKAAVIEFLDELAPLAQAIGAVNTIINQGGRLIGDNTDAGGFLDALAHGGFNPSGKTALVLGAGGASRALLWALKSAGCARVLLSARRDQAAQALAADFGAQALAWAAIEDACPAAELLVNATAASSPAEAPELARRILALPLPAGGLTLDINYGRADNFWKAAALARDRAFSDGLTMLALQARRSFYLWTGLDIPAGDYFEALEDYHA</sequence>
<dbReference type="GO" id="GO:0050661">
    <property type="term" value="F:NADP binding"/>
    <property type="evidence" value="ECO:0007669"/>
    <property type="project" value="TreeGrafter"/>
</dbReference>
<dbReference type="Pfam" id="PF08501">
    <property type="entry name" value="Shikimate_dh_N"/>
    <property type="match status" value="1"/>
</dbReference>
<dbReference type="InterPro" id="IPR006151">
    <property type="entry name" value="Shikm_DH/Glu-tRNA_Rdtase"/>
</dbReference>
<dbReference type="InterPro" id="IPR041121">
    <property type="entry name" value="SDH_C"/>
</dbReference>
<evidence type="ECO:0000256" key="6">
    <source>
        <dbReference type="ARBA" id="ARBA00049442"/>
    </source>
</evidence>
<dbReference type="KEGG" id="dbr:Deba_3217"/>
<accession>E1QLY5</accession>
<organism evidence="10 11">
    <name type="scientific">Desulfarculus baarsii (strain ATCC 33931 / DSM 2075 / LMG 7858 / VKM B-1802 / 2st14)</name>
    <dbReference type="NCBI Taxonomy" id="644282"/>
    <lineage>
        <taxon>Bacteria</taxon>
        <taxon>Pseudomonadati</taxon>
        <taxon>Thermodesulfobacteriota</taxon>
        <taxon>Desulfarculia</taxon>
        <taxon>Desulfarculales</taxon>
        <taxon>Desulfarculaceae</taxon>
        <taxon>Desulfarculus</taxon>
    </lineage>
</organism>
<dbReference type="Proteomes" id="UP000009047">
    <property type="component" value="Chromosome"/>
</dbReference>
<evidence type="ECO:0000256" key="4">
    <source>
        <dbReference type="ARBA" id="ARBA00023002"/>
    </source>
</evidence>
<dbReference type="HOGENOM" id="CLU_044063_0_1_7"/>
<proteinExistence type="predicted"/>
<evidence type="ECO:0000256" key="2">
    <source>
        <dbReference type="ARBA" id="ARBA00012962"/>
    </source>
</evidence>
<keyword evidence="4" id="KW-0560">Oxidoreductase</keyword>
<dbReference type="PANTHER" id="PTHR21089:SF1">
    <property type="entry name" value="BIFUNCTIONAL 3-DEHYDROQUINATE DEHYDRATASE_SHIKIMATE DEHYDROGENASE, CHLOROPLASTIC"/>
    <property type="match status" value="1"/>
</dbReference>
<feature type="domain" description="Quinate/shikimate 5-dehydrogenase/glutamyl-tRNA reductase" evidence="7">
    <location>
        <begin position="120"/>
        <end position="200"/>
    </location>
</feature>
<dbReference type="CDD" id="cd01065">
    <property type="entry name" value="NAD_bind_Shikimate_DH"/>
    <property type="match status" value="1"/>
</dbReference>
<dbReference type="GO" id="GO:0019632">
    <property type="term" value="P:shikimate metabolic process"/>
    <property type="evidence" value="ECO:0007669"/>
    <property type="project" value="TreeGrafter"/>
</dbReference>
<dbReference type="STRING" id="644282.Deba_3217"/>
<dbReference type="InterPro" id="IPR036291">
    <property type="entry name" value="NAD(P)-bd_dom_sf"/>
</dbReference>
<dbReference type="RefSeq" id="WP_013260006.1">
    <property type="nucleotide sequence ID" value="NC_014365.1"/>
</dbReference>
<dbReference type="EMBL" id="CP002085">
    <property type="protein sequence ID" value="ADK86570.1"/>
    <property type="molecule type" value="Genomic_DNA"/>
</dbReference>
<dbReference type="AlphaFoldDB" id="E1QLY5"/>
<gene>
    <name evidence="10" type="ordered locus">Deba_3217</name>
</gene>
<dbReference type="InterPro" id="IPR046346">
    <property type="entry name" value="Aminoacid_DH-like_N_sf"/>
</dbReference>
<keyword evidence="5" id="KW-0057">Aromatic amino acid biosynthesis</keyword>
<comment type="catalytic activity">
    <reaction evidence="6">
        <text>shikimate + NADP(+) = 3-dehydroshikimate + NADPH + H(+)</text>
        <dbReference type="Rhea" id="RHEA:17737"/>
        <dbReference type="ChEBI" id="CHEBI:15378"/>
        <dbReference type="ChEBI" id="CHEBI:16630"/>
        <dbReference type="ChEBI" id="CHEBI:36208"/>
        <dbReference type="ChEBI" id="CHEBI:57783"/>
        <dbReference type="ChEBI" id="CHEBI:58349"/>
        <dbReference type="EC" id="1.1.1.25"/>
    </reaction>
</comment>
<evidence type="ECO:0000313" key="10">
    <source>
        <dbReference type="EMBL" id="ADK86570.1"/>
    </source>
</evidence>
<name>E1QLY5_DESB2</name>
<dbReference type="EC" id="1.1.1.25" evidence="2"/>
<dbReference type="GO" id="GO:0009423">
    <property type="term" value="P:chorismate biosynthetic process"/>
    <property type="evidence" value="ECO:0007669"/>
    <property type="project" value="UniProtKB-UniPathway"/>
</dbReference>
<dbReference type="PANTHER" id="PTHR21089">
    <property type="entry name" value="SHIKIMATE DEHYDROGENASE"/>
    <property type="match status" value="1"/>
</dbReference>
<feature type="domain" description="Shikimate dehydrogenase substrate binding N-terminal" evidence="8">
    <location>
        <begin position="17"/>
        <end position="92"/>
    </location>
</feature>
<protein>
    <recommendedName>
        <fullName evidence="2">shikimate dehydrogenase (NADP(+))</fullName>
        <ecNumber evidence="2">1.1.1.25</ecNumber>
    </recommendedName>
</protein>
<evidence type="ECO:0000256" key="5">
    <source>
        <dbReference type="ARBA" id="ARBA00023141"/>
    </source>
</evidence>
<keyword evidence="5" id="KW-0028">Amino-acid biosynthesis</keyword>
<dbReference type="Gene3D" id="3.40.50.10860">
    <property type="entry name" value="Leucine Dehydrogenase, chain A, domain 1"/>
    <property type="match status" value="1"/>
</dbReference>
<dbReference type="eggNOG" id="COG0169">
    <property type="taxonomic scope" value="Bacteria"/>
</dbReference>
<evidence type="ECO:0000259" key="9">
    <source>
        <dbReference type="Pfam" id="PF18317"/>
    </source>
</evidence>
<dbReference type="InterPro" id="IPR022893">
    <property type="entry name" value="Shikimate_DH_fam"/>
</dbReference>
<keyword evidence="3" id="KW-0521">NADP</keyword>
<dbReference type="Pfam" id="PF01488">
    <property type="entry name" value="Shikimate_DH"/>
    <property type="match status" value="1"/>
</dbReference>
<dbReference type="SUPFAM" id="SSF51735">
    <property type="entry name" value="NAD(P)-binding Rossmann-fold domains"/>
    <property type="match status" value="1"/>
</dbReference>
<evidence type="ECO:0000256" key="3">
    <source>
        <dbReference type="ARBA" id="ARBA00022857"/>
    </source>
</evidence>
<evidence type="ECO:0000259" key="8">
    <source>
        <dbReference type="Pfam" id="PF08501"/>
    </source>
</evidence>
<dbReference type="GO" id="GO:0005829">
    <property type="term" value="C:cytosol"/>
    <property type="evidence" value="ECO:0007669"/>
    <property type="project" value="TreeGrafter"/>
</dbReference>
<dbReference type="GO" id="GO:0009073">
    <property type="term" value="P:aromatic amino acid family biosynthetic process"/>
    <property type="evidence" value="ECO:0007669"/>
    <property type="project" value="UniProtKB-KW"/>
</dbReference>